<reference evidence="1 2" key="2">
    <citation type="submission" date="2018-12" db="EMBL/GenBank/DDBJ databases">
        <title>Molecular Epidemiology of Emerging Carbapenem-Resistance in Acinetobacter nosocomialis and Acinetobacter pittii in Taiwan, 2010-2014.</title>
        <authorList>
            <person name="Huang W.-C."/>
            <person name="Wang H.-Y."/>
            <person name="Lai J.-F."/>
            <person name="Lauderdale T.-L."/>
            <person name="Sytwu H.-K."/>
        </authorList>
    </citation>
    <scope>NUCLEOTIDE SEQUENCE [LARGE SCALE GENOMIC DNA]</scope>
    <source>
        <strain evidence="1 2">2014S06-099</strain>
    </source>
</reference>
<evidence type="ECO:0000313" key="2">
    <source>
        <dbReference type="Proteomes" id="UP000254410"/>
    </source>
</evidence>
<gene>
    <name evidence="1" type="ORF">DKE52_020215</name>
</gene>
<reference evidence="1 2" key="1">
    <citation type="submission" date="2018-11" db="EMBL/GenBank/DDBJ databases">
        <authorList>
            <person name="Kuo S.-C."/>
            <person name="Chen F.-J."/>
            <person name="Liao Y.-C."/>
        </authorList>
    </citation>
    <scope>NUCLEOTIDE SEQUENCE [LARGE SCALE GENOMIC DNA]</scope>
    <source>
        <strain evidence="1 2">2014S06-099</strain>
    </source>
</reference>
<proteinExistence type="predicted"/>
<sequence>MANEGKITKKVDFFQVLVPGSYYPHKNLERIIFSLIYIKNNQNFNNQIRLYSLFQRIVMSGVIF</sequence>
<dbReference type="Proteomes" id="UP000254410">
    <property type="component" value="Chromosome"/>
</dbReference>
<protein>
    <submittedName>
        <fullName evidence="1">Uncharacterized protein</fullName>
    </submittedName>
</protein>
<dbReference type="AlphaFoldDB" id="A0A3G6YMC1"/>
<name>A0A3G6YMC1_ACIPI</name>
<organism evidence="1 2">
    <name type="scientific">Acinetobacter pittii</name>
    <name type="common">Acinetobacter genomosp. 3</name>
    <dbReference type="NCBI Taxonomy" id="48296"/>
    <lineage>
        <taxon>Bacteria</taxon>
        <taxon>Pseudomonadati</taxon>
        <taxon>Pseudomonadota</taxon>
        <taxon>Gammaproteobacteria</taxon>
        <taxon>Moraxellales</taxon>
        <taxon>Moraxellaceae</taxon>
        <taxon>Acinetobacter</taxon>
        <taxon>Acinetobacter calcoaceticus/baumannii complex</taxon>
    </lineage>
</organism>
<evidence type="ECO:0000313" key="1">
    <source>
        <dbReference type="EMBL" id="AZC01300.1"/>
    </source>
</evidence>
<accession>A0A3G6YMC1</accession>
<dbReference type="EMBL" id="CP033540">
    <property type="protein sequence ID" value="AZC01300.1"/>
    <property type="molecule type" value="Genomic_DNA"/>
</dbReference>